<feature type="transmembrane region" description="Helical" evidence="1">
    <location>
        <begin position="226"/>
        <end position="252"/>
    </location>
</feature>
<accession>A0A7Y8Y3W6</accession>
<evidence type="ECO:0000313" key="2">
    <source>
        <dbReference type="EMBL" id="NYA72071.1"/>
    </source>
</evidence>
<dbReference type="Pfam" id="PF12412">
    <property type="entry name" value="DUF3667"/>
    <property type="match status" value="1"/>
</dbReference>
<gene>
    <name evidence="2" type="ORF">HZF10_14165</name>
</gene>
<protein>
    <submittedName>
        <fullName evidence="2">DUF3667 domain-containing protein</fullName>
    </submittedName>
</protein>
<proteinExistence type="predicted"/>
<feature type="transmembrane region" description="Helical" evidence="1">
    <location>
        <begin position="162"/>
        <end position="186"/>
    </location>
</feature>
<feature type="transmembrane region" description="Helical" evidence="1">
    <location>
        <begin position="78"/>
        <end position="95"/>
    </location>
</feature>
<dbReference type="InterPro" id="IPR022134">
    <property type="entry name" value="DUF3667"/>
</dbReference>
<keyword evidence="3" id="KW-1185">Reference proteome</keyword>
<dbReference type="Proteomes" id="UP000535020">
    <property type="component" value="Unassembled WGS sequence"/>
</dbReference>
<keyword evidence="1" id="KW-1133">Transmembrane helix</keyword>
<dbReference type="RefSeq" id="WP_176006877.1">
    <property type="nucleotide sequence ID" value="NZ_JABWMI010000015.1"/>
</dbReference>
<dbReference type="EMBL" id="JACBJI010000006">
    <property type="protein sequence ID" value="NYA72071.1"/>
    <property type="molecule type" value="Genomic_DNA"/>
</dbReference>
<evidence type="ECO:0000256" key="1">
    <source>
        <dbReference type="SAM" id="Phobius"/>
    </source>
</evidence>
<organism evidence="2 3">
    <name type="scientific">Flavobacterium agri</name>
    <dbReference type="NCBI Taxonomy" id="2743471"/>
    <lineage>
        <taxon>Bacteria</taxon>
        <taxon>Pseudomonadati</taxon>
        <taxon>Bacteroidota</taxon>
        <taxon>Flavobacteriia</taxon>
        <taxon>Flavobacteriales</taxon>
        <taxon>Flavobacteriaceae</taxon>
        <taxon>Flavobacterium</taxon>
    </lineage>
</organism>
<evidence type="ECO:0000313" key="3">
    <source>
        <dbReference type="Proteomes" id="UP000535020"/>
    </source>
</evidence>
<comment type="caution">
    <text evidence="2">The sequence shown here is derived from an EMBL/GenBank/DDBJ whole genome shotgun (WGS) entry which is preliminary data.</text>
</comment>
<dbReference type="AlphaFoldDB" id="A0A7Y8Y3W6"/>
<reference evidence="2 3" key="1">
    <citation type="submission" date="2020-07" db="EMBL/GenBank/DDBJ databases">
        <authorList>
            <person name="Sun Q."/>
        </authorList>
    </citation>
    <scope>NUCLEOTIDE SEQUENCE [LARGE SCALE GENOMIC DNA]</scope>
    <source>
        <strain evidence="2 3">MAH-1</strain>
    </source>
</reference>
<sequence>MITCKNCNHDFDGNFCNLCGQKAKTARLDWHYLSDEAKYTFLHFNGGLTYSVKQLVTRPGHTVREFIEGKRVHHYKPVLLLFVLAGIYGLLMHYIDMTSYFGSFTHTGTEEQQKKVIELQNKIFEWQVSHYSLIEIVSIPVVSFASWLAFRKWRYNFIEHIILNSFSASLRLLFNIAVFPLFYYSIGSSAMFSIHALIALTGLALTFWTYIGFFGSGKIKPILGRLMLFLILILVEFVIMMILFSLAIIFLFGDKFGITH</sequence>
<feature type="transmembrane region" description="Helical" evidence="1">
    <location>
        <begin position="131"/>
        <end position="150"/>
    </location>
</feature>
<feature type="transmembrane region" description="Helical" evidence="1">
    <location>
        <begin position="192"/>
        <end position="214"/>
    </location>
</feature>
<name>A0A7Y8Y3W6_9FLAO</name>
<keyword evidence="1" id="KW-0472">Membrane</keyword>
<keyword evidence="1" id="KW-0812">Transmembrane</keyword>